<dbReference type="InterPro" id="IPR017395">
    <property type="entry name" value="Chlorophyllase-like"/>
</dbReference>
<dbReference type="PANTHER" id="PTHR33428">
    <property type="entry name" value="CHLOROPHYLLASE-2, CHLOROPLASTIC"/>
    <property type="match status" value="1"/>
</dbReference>
<dbReference type="Pfam" id="PF07224">
    <property type="entry name" value="Chlorophyllase"/>
    <property type="match status" value="1"/>
</dbReference>
<proteinExistence type="predicted"/>
<evidence type="ECO:0000313" key="3">
    <source>
        <dbReference type="Proteomes" id="UP000010367"/>
    </source>
</evidence>
<keyword evidence="3" id="KW-1185">Reference proteome</keyword>
<gene>
    <name evidence="2" type="ORF">Oscil6304_2272</name>
</gene>
<evidence type="ECO:0000313" key="2">
    <source>
        <dbReference type="EMBL" id="AFY81906.1"/>
    </source>
</evidence>
<evidence type="ECO:0000256" key="1">
    <source>
        <dbReference type="SAM" id="SignalP"/>
    </source>
</evidence>
<protein>
    <submittedName>
        <fullName evidence="2">Chlorophyllase</fullName>
    </submittedName>
</protein>
<feature type="chain" id="PRO_5003935934" evidence="1">
    <location>
        <begin position="28"/>
        <end position="325"/>
    </location>
</feature>
<dbReference type="ESTHER" id="9cyan-k9tid0">
    <property type="family name" value="Chlorophyllase"/>
</dbReference>
<dbReference type="OrthoDB" id="9814760at2"/>
<dbReference type="KEGG" id="oac:Oscil6304_2272"/>
<dbReference type="eggNOG" id="COG4188">
    <property type="taxonomic scope" value="Bacteria"/>
</dbReference>
<sequence>MSVISRHSSLAAIGAAFLTLCRSFPVAAMTPEPMFDTITHFETTIPRTNGENDPADIYYPVVSQEVSLPLALLLPGALVDKADYSNFAQTVASYGFVVLVPNRVRTLVNPVSGREFSGLAAEVAQVNEVLAYFEAEQSNLTSPLAGRVDLSSVGLLGHSWGGAVGLAALQNICLPLLCTDSFERPEALKAGIFYGTTFRDPIQEEVVLLPIANQGIPVGLIAGDRDGVIQGGMDSVVATYENIQDPPKALVTVRGANHYGITNEDSPRDSVLPTLAQTVATETIARWSALFLRAHLLADAEALNYIYQGGDQLDPHVEFQGQTVQ</sequence>
<dbReference type="AlphaFoldDB" id="K9TID0"/>
<dbReference type="Proteomes" id="UP000010367">
    <property type="component" value="Chromosome"/>
</dbReference>
<dbReference type="PANTHER" id="PTHR33428:SF14">
    <property type="entry name" value="CARBOXYLESTERASE TYPE B DOMAIN-CONTAINING PROTEIN"/>
    <property type="match status" value="1"/>
</dbReference>
<dbReference type="RefSeq" id="WP_015148548.1">
    <property type="nucleotide sequence ID" value="NC_019693.1"/>
</dbReference>
<dbReference type="STRING" id="56110.Oscil6304_2272"/>
<name>K9TID0_9CYAN</name>
<dbReference type="PATRIC" id="fig|56110.3.peg.2694"/>
<feature type="signal peptide" evidence="1">
    <location>
        <begin position="1"/>
        <end position="27"/>
    </location>
</feature>
<dbReference type="HOGENOM" id="CLU_052938_0_0_3"/>
<reference evidence="2 3" key="1">
    <citation type="submission" date="2012-06" db="EMBL/GenBank/DDBJ databases">
        <title>Finished chromosome of genome of Oscillatoria acuminata PCC 6304.</title>
        <authorList>
            <consortium name="US DOE Joint Genome Institute"/>
            <person name="Gugger M."/>
            <person name="Coursin T."/>
            <person name="Rippka R."/>
            <person name="Tandeau De Marsac N."/>
            <person name="Huntemann M."/>
            <person name="Wei C.-L."/>
            <person name="Han J."/>
            <person name="Detter J.C."/>
            <person name="Han C."/>
            <person name="Tapia R."/>
            <person name="Davenport K."/>
            <person name="Daligault H."/>
            <person name="Erkkila T."/>
            <person name="Gu W."/>
            <person name="Munk A.C.C."/>
            <person name="Teshima H."/>
            <person name="Xu Y."/>
            <person name="Chain P."/>
            <person name="Chen A."/>
            <person name="Krypides N."/>
            <person name="Mavromatis K."/>
            <person name="Markowitz V."/>
            <person name="Szeto E."/>
            <person name="Ivanova N."/>
            <person name="Mikhailova N."/>
            <person name="Ovchinnikova G."/>
            <person name="Pagani I."/>
            <person name="Pati A."/>
            <person name="Goodwin L."/>
            <person name="Peters L."/>
            <person name="Pitluck S."/>
            <person name="Woyke T."/>
            <person name="Kerfeld C."/>
        </authorList>
    </citation>
    <scope>NUCLEOTIDE SEQUENCE [LARGE SCALE GENOMIC DNA]</scope>
    <source>
        <strain evidence="2 3">PCC 6304</strain>
    </source>
</reference>
<dbReference type="EMBL" id="CP003607">
    <property type="protein sequence ID" value="AFY81906.1"/>
    <property type="molecule type" value="Genomic_DNA"/>
</dbReference>
<organism evidence="2 3">
    <name type="scientific">Oscillatoria acuminata PCC 6304</name>
    <dbReference type="NCBI Taxonomy" id="56110"/>
    <lineage>
        <taxon>Bacteria</taxon>
        <taxon>Bacillati</taxon>
        <taxon>Cyanobacteriota</taxon>
        <taxon>Cyanophyceae</taxon>
        <taxon>Oscillatoriophycideae</taxon>
        <taxon>Oscillatoriales</taxon>
        <taxon>Oscillatoriaceae</taxon>
        <taxon>Oscillatoria</taxon>
    </lineage>
</organism>
<accession>K9TID0</accession>
<dbReference type="SMR" id="K9TID0"/>
<dbReference type="Gene3D" id="3.40.50.1820">
    <property type="entry name" value="alpha/beta hydrolase"/>
    <property type="match status" value="1"/>
</dbReference>
<keyword evidence="1" id="KW-0732">Signal</keyword>
<dbReference type="InParanoid" id="K9TID0"/>
<dbReference type="SUPFAM" id="SSF53474">
    <property type="entry name" value="alpha/beta-Hydrolases"/>
    <property type="match status" value="1"/>
</dbReference>
<dbReference type="InterPro" id="IPR029058">
    <property type="entry name" value="AB_hydrolase_fold"/>
</dbReference>